<reference evidence="2 3" key="1">
    <citation type="journal article" date="2020" name="IScience">
        <title>Genome Sequencing of the Endangered Kingdonia uniflora (Circaeasteraceae, Ranunculales) Reveals Potential Mechanisms of Evolutionary Specialization.</title>
        <authorList>
            <person name="Sun Y."/>
            <person name="Deng T."/>
            <person name="Zhang A."/>
            <person name="Moore M.J."/>
            <person name="Landis J.B."/>
            <person name="Lin N."/>
            <person name="Zhang H."/>
            <person name="Zhang X."/>
            <person name="Huang J."/>
            <person name="Zhang X."/>
            <person name="Sun H."/>
            <person name="Wang H."/>
        </authorList>
    </citation>
    <scope>NUCLEOTIDE SEQUENCE [LARGE SCALE GENOMIC DNA]</scope>
    <source>
        <strain evidence="2">TB1705</strain>
        <tissue evidence="2">Leaf</tissue>
    </source>
</reference>
<keyword evidence="1" id="KW-1133">Transmembrane helix</keyword>
<dbReference type="Proteomes" id="UP000541444">
    <property type="component" value="Unassembled WGS sequence"/>
</dbReference>
<keyword evidence="1" id="KW-0812">Transmembrane</keyword>
<dbReference type="EMBL" id="JACGCM010001272">
    <property type="protein sequence ID" value="KAF6157635.1"/>
    <property type="molecule type" value="Genomic_DNA"/>
</dbReference>
<organism evidence="2 3">
    <name type="scientific">Kingdonia uniflora</name>
    <dbReference type="NCBI Taxonomy" id="39325"/>
    <lineage>
        <taxon>Eukaryota</taxon>
        <taxon>Viridiplantae</taxon>
        <taxon>Streptophyta</taxon>
        <taxon>Embryophyta</taxon>
        <taxon>Tracheophyta</taxon>
        <taxon>Spermatophyta</taxon>
        <taxon>Magnoliopsida</taxon>
        <taxon>Ranunculales</taxon>
        <taxon>Circaeasteraceae</taxon>
        <taxon>Kingdonia</taxon>
    </lineage>
</organism>
<proteinExistence type="predicted"/>
<keyword evidence="1" id="KW-0472">Membrane</keyword>
<evidence type="ECO:0000313" key="2">
    <source>
        <dbReference type="EMBL" id="KAF6157635.1"/>
    </source>
</evidence>
<protein>
    <submittedName>
        <fullName evidence="2">Uncharacterized protein</fullName>
    </submittedName>
</protein>
<accession>A0A7J7MRU9</accession>
<feature type="transmembrane region" description="Helical" evidence="1">
    <location>
        <begin position="12"/>
        <end position="33"/>
    </location>
</feature>
<dbReference type="AlphaFoldDB" id="A0A7J7MRU9"/>
<evidence type="ECO:0000256" key="1">
    <source>
        <dbReference type="SAM" id="Phobius"/>
    </source>
</evidence>
<sequence>MHHTAMSYSKYLITVAYCYNIALPVYMLSRWSFIALLNSTWPKLVIQLFQDQDQDFSVQISSRLVI</sequence>
<gene>
    <name evidence="2" type="ORF">GIB67_037208</name>
</gene>
<evidence type="ECO:0000313" key="3">
    <source>
        <dbReference type="Proteomes" id="UP000541444"/>
    </source>
</evidence>
<keyword evidence="3" id="KW-1185">Reference proteome</keyword>
<comment type="caution">
    <text evidence="2">The sequence shown here is derived from an EMBL/GenBank/DDBJ whole genome shotgun (WGS) entry which is preliminary data.</text>
</comment>
<name>A0A7J7MRU9_9MAGN</name>